<evidence type="ECO:0000256" key="1">
    <source>
        <dbReference type="SAM" id="MobiDB-lite"/>
    </source>
</evidence>
<accession>A0AAD5CT61</accession>
<reference evidence="2" key="1">
    <citation type="submission" date="2022-06" db="EMBL/GenBank/DDBJ databases">
        <title>Uncovering the hologenomic basis of an extraordinary plant invasion.</title>
        <authorList>
            <person name="Bieker V.C."/>
            <person name="Martin M.D."/>
            <person name="Gilbert T."/>
            <person name="Hodgins K."/>
            <person name="Battlay P."/>
            <person name="Petersen B."/>
            <person name="Wilson J."/>
        </authorList>
    </citation>
    <scope>NUCLEOTIDE SEQUENCE</scope>
    <source>
        <strain evidence="2">AA19_3_7</strain>
        <tissue evidence="2">Leaf</tissue>
    </source>
</reference>
<proteinExistence type="predicted"/>
<sequence length="188" mass="21157">NFSIKRDKNDFKAFFSGDSLSDGRSVTLFRAHTQQRRSKPTHKGSDGEIDNRSAVTPYMVATSSSLHHISSGGVAYMMLAMDLHEIDPLLIKECRRGKQKDLGHTKKPILTLLSCQWKKQQCDSTGWHGHPAEKRDLHNIDHGKKKPTQLQQYQLPAKYCMLRCLFPCTAAAQIASDYVLLGPLLNAH</sequence>
<name>A0AAD5CT61_AMBAR</name>
<dbReference type="AlphaFoldDB" id="A0AAD5CT61"/>
<gene>
    <name evidence="2" type="ORF">M8C21_033336</name>
</gene>
<organism evidence="2 3">
    <name type="scientific">Ambrosia artemisiifolia</name>
    <name type="common">Common ragweed</name>
    <dbReference type="NCBI Taxonomy" id="4212"/>
    <lineage>
        <taxon>Eukaryota</taxon>
        <taxon>Viridiplantae</taxon>
        <taxon>Streptophyta</taxon>
        <taxon>Embryophyta</taxon>
        <taxon>Tracheophyta</taxon>
        <taxon>Spermatophyta</taxon>
        <taxon>Magnoliopsida</taxon>
        <taxon>eudicotyledons</taxon>
        <taxon>Gunneridae</taxon>
        <taxon>Pentapetalae</taxon>
        <taxon>asterids</taxon>
        <taxon>campanulids</taxon>
        <taxon>Asterales</taxon>
        <taxon>Asteraceae</taxon>
        <taxon>Asteroideae</taxon>
        <taxon>Heliantheae alliance</taxon>
        <taxon>Heliantheae</taxon>
        <taxon>Ambrosia</taxon>
    </lineage>
</organism>
<feature type="region of interest" description="Disordered" evidence="1">
    <location>
        <begin position="30"/>
        <end position="51"/>
    </location>
</feature>
<dbReference type="Proteomes" id="UP001206925">
    <property type="component" value="Unassembled WGS sequence"/>
</dbReference>
<feature type="non-terminal residue" evidence="2">
    <location>
        <position position="1"/>
    </location>
</feature>
<protein>
    <submittedName>
        <fullName evidence="2">Uncharacterized protein</fullName>
    </submittedName>
</protein>
<comment type="caution">
    <text evidence="2">The sequence shown here is derived from an EMBL/GenBank/DDBJ whole genome shotgun (WGS) entry which is preliminary data.</text>
</comment>
<dbReference type="EMBL" id="JAMZMK010006825">
    <property type="protein sequence ID" value="KAI7747157.1"/>
    <property type="molecule type" value="Genomic_DNA"/>
</dbReference>
<feature type="non-terminal residue" evidence="2">
    <location>
        <position position="188"/>
    </location>
</feature>
<evidence type="ECO:0000313" key="2">
    <source>
        <dbReference type="EMBL" id="KAI7747157.1"/>
    </source>
</evidence>
<evidence type="ECO:0000313" key="3">
    <source>
        <dbReference type="Proteomes" id="UP001206925"/>
    </source>
</evidence>
<keyword evidence="3" id="KW-1185">Reference proteome</keyword>
<feature type="compositionally biased region" description="Basic residues" evidence="1">
    <location>
        <begin position="33"/>
        <end position="42"/>
    </location>
</feature>